<sequence>MAQYFNPRQSASDPYSDAHQGQQSQMYLLPQQGSFNPDYLPQQSLYTPNQQQQQQPQSHGQVYDNAAPTSQPSMTVGENASYYGTVPSYDQYGRVVGTTGPEDERGLGSTLVGGAAGGYAGHKLGGGFLGSAAGALIGAVGMNAATHQV</sequence>
<accession>A0A9W9NWS9</accession>
<dbReference type="RefSeq" id="XP_056499974.1">
    <property type="nucleotide sequence ID" value="XM_056646533.1"/>
</dbReference>
<dbReference type="AlphaFoldDB" id="A0A9W9NWS9"/>
<name>A0A9W9NWS9_PENCI</name>
<dbReference type="PANTHER" id="PTHR37014:SF10">
    <property type="entry name" value="RICH PROTEIN MS8, PUTATIVE (AFU_ORTHOLOGUE AFUA_7G05650)-RELATED"/>
    <property type="match status" value="1"/>
</dbReference>
<dbReference type="OrthoDB" id="4368612at2759"/>
<keyword evidence="3" id="KW-1185">Reference proteome</keyword>
<dbReference type="GeneID" id="81385700"/>
<dbReference type="PANTHER" id="PTHR37014">
    <property type="entry name" value="EXPRESSION LETHALITY PROTEIN HEL10, PUTATIVE (AFU_ORTHOLOGUE AFUA_1G06580)-RELATED"/>
    <property type="match status" value="1"/>
</dbReference>
<feature type="compositionally biased region" description="Polar residues" evidence="1">
    <location>
        <begin position="1"/>
        <end position="35"/>
    </location>
</feature>
<feature type="compositionally biased region" description="Polar residues" evidence="1">
    <location>
        <begin position="67"/>
        <end position="78"/>
    </location>
</feature>
<gene>
    <name evidence="2" type="ORF">N7469_007615</name>
</gene>
<evidence type="ECO:0000256" key="1">
    <source>
        <dbReference type="SAM" id="MobiDB-lite"/>
    </source>
</evidence>
<comment type="caution">
    <text evidence="2">The sequence shown here is derived from an EMBL/GenBank/DDBJ whole genome shotgun (WGS) entry which is preliminary data.</text>
</comment>
<proteinExistence type="predicted"/>
<dbReference type="Proteomes" id="UP001147733">
    <property type="component" value="Unassembled WGS sequence"/>
</dbReference>
<evidence type="ECO:0000313" key="3">
    <source>
        <dbReference type="Proteomes" id="UP001147733"/>
    </source>
</evidence>
<organism evidence="2 3">
    <name type="scientific">Penicillium citrinum</name>
    <dbReference type="NCBI Taxonomy" id="5077"/>
    <lineage>
        <taxon>Eukaryota</taxon>
        <taxon>Fungi</taxon>
        <taxon>Dikarya</taxon>
        <taxon>Ascomycota</taxon>
        <taxon>Pezizomycotina</taxon>
        <taxon>Eurotiomycetes</taxon>
        <taxon>Eurotiomycetidae</taxon>
        <taxon>Eurotiales</taxon>
        <taxon>Aspergillaceae</taxon>
        <taxon>Penicillium</taxon>
    </lineage>
</organism>
<reference evidence="2" key="2">
    <citation type="journal article" date="2023" name="IMA Fungus">
        <title>Comparative genomic study of the Penicillium genus elucidates a diverse pangenome and 15 lateral gene transfer events.</title>
        <authorList>
            <person name="Petersen C."/>
            <person name="Sorensen T."/>
            <person name="Nielsen M.R."/>
            <person name="Sondergaard T.E."/>
            <person name="Sorensen J.L."/>
            <person name="Fitzpatrick D.A."/>
            <person name="Frisvad J.C."/>
            <person name="Nielsen K.L."/>
        </authorList>
    </citation>
    <scope>NUCLEOTIDE SEQUENCE</scope>
    <source>
        <strain evidence="2">IBT 23319</strain>
    </source>
</reference>
<evidence type="ECO:0000313" key="2">
    <source>
        <dbReference type="EMBL" id="KAJ5227609.1"/>
    </source>
</evidence>
<dbReference type="EMBL" id="JAPQKT010000006">
    <property type="protein sequence ID" value="KAJ5227609.1"/>
    <property type="molecule type" value="Genomic_DNA"/>
</dbReference>
<feature type="region of interest" description="Disordered" evidence="1">
    <location>
        <begin position="1"/>
        <end position="80"/>
    </location>
</feature>
<evidence type="ECO:0008006" key="4">
    <source>
        <dbReference type="Google" id="ProtNLM"/>
    </source>
</evidence>
<feature type="compositionally biased region" description="Low complexity" evidence="1">
    <location>
        <begin position="41"/>
        <end position="57"/>
    </location>
</feature>
<protein>
    <recommendedName>
        <fullName evidence="4">Glycine zipper 2TM domain-containing protein</fullName>
    </recommendedName>
</protein>
<reference evidence="2" key="1">
    <citation type="submission" date="2022-11" db="EMBL/GenBank/DDBJ databases">
        <authorList>
            <person name="Petersen C."/>
        </authorList>
    </citation>
    <scope>NUCLEOTIDE SEQUENCE</scope>
    <source>
        <strain evidence="2">IBT 23319</strain>
    </source>
</reference>